<feature type="domain" description="NACHT" evidence="1">
    <location>
        <begin position="187"/>
        <end position="354"/>
    </location>
</feature>
<comment type="caution">
    <text evidence="2">The sequence shown here is derived from an EMBL/GenBank/DDBJ whole genome shotgun (WGS) entry which is preliminary data.</text>
</comment>
<dbReference type="EMBL" id="BONP01000001">
    <property type="protein sequence ID" value="GIG38343.1"/>
    <property type="molecule type" value="Genomic_DNA"/>
</dbReference>
<dbReference type="Proteomes" id="UP000614741">
    <property type="component" value="Unassembled WGS sequence"/>
</dbReference>
<accession>A0ABQ4DG71</accession>
<organism evidence="2 3">
    <name type="scientific">Cellulomonas phragmiteti</name>
    <dbReference type="NCBI Taxonomy" id="478780"/>
    <lineage>
        <taxon>Bacteria</taxon>
        <taxon>Bacillati</taxon>
        <taxon>Actinomycetota</taxon>
        <taxon>Actinomycetes</taxon>
        <taxon>Micrococcales</taxon>
        <taxon>Cellulomonadaceae</taxon>
        <taxon>Cellulomonas</taxon>
    </lineage>
</organism>
<evidence type="ECO:0000313" key="3">
    <source>
        <dbReference type="Proteomes" id="UP000614741"/>
    </source>
</evidence>
<dbReference type="Gene3D" id="3.40.50.300">
    <property type="entry name" value="P-loop containing nucleotide triphosphate hydrolases"/>
    <property type="match status" value="1"/>
</dbReference>
<reference evidence="2 3" key="1">
    <citation type="submission" date="2021-01" db="EMBL/GenBank/DDBJ databases">
        <title>Whole genome shotgun sequence of Cellulomonas phragmiteti NBRC 110785.</title>
        <authorList>
            <person name="Komaki H."/>
            <person name="Tamura T."/>
        </authorList>
    </citation>
    <scope>NUCLEOTIDE SEQUENCE [LARGE SCALE GENOMIC DNA]</scope>
    <source>
        <strain evidence="2 3">NBRC 110785</strain>
    </source>
</reference>
<evidence type="ECO:0000259" key="1">
    <source>
        <dbReference type="Pfam" id="PF05729"/>
    </source>
</evidence>
<keyword evidence="3" id="KW-1185">Reference proteome</keyword>
<protein>
    <recommendedName>
        <fullName evidence="1">NACHT domain-containing protein</fullName>
    </recommendedName>
</protein>
<dbReference type="Pfam" id="PF05729">
    <property type="entry name" value="NACHT"/>
    <property type="match status" value="1"/>
</dbReference>
<name>A0ABQ4DG71_9CELL</name>
<gene>
    <name evidence="2" type="ORF">Cph01nite_01050</name>
</gene>
<evidence type="ECO:0000313" key="2">
    <source>
        <dbReference type="EMBL" id="GIG38343.1"/>
    </source>
</evidence>
<proteinExistence type="predicted"/>
<sequence length="767" mass="84470">MPGRSNDDFEQDRLFEEEVLRIARMIYPGSLGGPTKIDGLERDAVLVGREVVVAIEATRSRKMDKAEKDAKKLSRLTERLAREHPTKAVRGFFITAEEPGADQRDAVRRHGGPFVTPLSIRALRKELFDAAAYIAARSDYAFGSARDPRTNSSNVSTKYIGLDLLERPLLTEAWAIQRISDALSDGHTLALTGDYGIGKSMSLREAWLTLGTKWQKDSTSRIPIHLNLRDHQGQDDPSEALHRHAKRIGFANSADLVRAWRSDQTVLILDGFDEITFPGWTGNAKGLPDVRRRNVALIRKFCEESPLDTGILVAGRSHFFDTEAEMARSLGLSAAYTHLSASDFSDKQIADYLRTNGLEGVLPYWIPSRPLLVGYLASMGLLSAQASGNTESPAAGWDLLLSRICEREAQIDVGLDGPTIRRIVERLASRARRTTSGRGPLRFDDLSDAFREVCGYQPDEGSRVILDRLPGLGVSESTDDQSSNLPREFVDEDLTDTARAGDVFEYVISPRTSSIAGEDLRDWDFLLEDLGIEVLLHRIDQSGVGQAAVSASLELATRQHANSGLVVELVRAVLATGCSVGRAAPDIADFVIPSIRVSSHADAGATVLRDCIVQRLELEEDYSASSVPLFTRVHFETVDGATAYTDLPGGRFEKCSVGEYGDSASTTSAILELRLPDETRVYLTILKKVYLQRGRGRRESALVRGLPTQLQQLVGPALTHLQSEGLLIPSRSGRETIWLPAKRSQQRVRHILAAPMSSKDPVLGRRR</sequence>
<dbReference type="InterPro" id="IPR007111">
    <property type="entry name" value="NACHT_NTPase"/>
</dbReference>
<dbReference type="RefSeq" id="WP_203670409.1">
    <property type="nucleotide sequence ID" value="NZ_BONP01000001.1"/>
</dbReference>
<dbReference type="InterPro" id="IPR027417">
    <property type="entry name" value="P-loop_NTPase"/>
</dbReference>